<dbReference type="GO" id="GO:0015074">
    <property type="term" value="P:DNA integration"/>
    <property type="evidence" value="ECO:0007669"/>
    <property type="project" value="InterPro"/>
</dbReference>
<dbReference type="InterPro" id="IPR011010">
    <property type="entry name" value="DNA_brk_join_enz"/>
</dbReference>
<evidence type="ECO:0008006" key="7">
    <source>
        <dbReference type="Google" id="ProtNLM"/>
    </source>
</evidence>
<dbReference type="InterPro" id="IPR010998">
    <property type="entry name" value="Integrase_recombinase_N"/>
</dbReference>
<feature type="non-terminal residue" evidence="6">
    <location>
        <position position="1"/>
    </location>
</feature>
<dbReference type="Pfam" id="PF00589">
    <property type="entry name" value="Phage_integrase"/>
    <property type="match status" value="1"/>
</dbReference>
<dbReference type="EMBL" id="UINC01057739">
    <property type="protein sequence ID" value="SVB79227.1"/>
    <property type="molecule type" value="Genomic_DNA"/>
</dbReference>
<evidence type="ECO:0000259" key="5">
    <source>
        <dbReference type="PROSITE" id="PS51900"/>
    </source>
</evidence>
<evidence type="ECO:0000259" key="4">
    <source>
        <dbReference type="PROSITE" id="PS51898"/>
    </source>
</evidence>
<dbReference type="SUPFAM" id="SSF56349">
    <property type="entry name" value="DNA breaking-rejoining enzymes"/>
    <property type="match status" value="1"/>
</dbReference>
<organism evidence="6">
    <name type="scientific">marine metagenome</name>
    <dbReference type="NCBI Taxonomy" id="408172"/>
    <lineage>
        <taxon>unclassified sequences</taxon>
        <taxon>metagenomes</taxon>
        <taxon>ecological metagenomes</taxon>
    </lineage>
</organism>
<keyword evidence="3" id="KW-0233">DNA recombination</keyword>
<dbReference type="InterPro" id="IPR050090">
    <property type="entry name" value="Tyrosine_recombinase_XerCD"/>
</dbReference>
<dbReference type="Gene3D" id="1.10.150.130">
    <property type="match status" value="1"/>
</dbReference>
<evidence type="ECO:0000256" key="1">
    <source>
        <dbReference type="ARBA" id="ARBA00008857"/>
    </source>
</evidence>
<protein>
    <recommendedName>
        <fullName evidence="7">Tyr recombinase domain-containing protein</fullName>
    </recommendedName>
</protein>
<dbReference type="GO" id="GO:0003677">
    <property type="term" value="F:DNA binding"/>
    <property type="evidence" value="ECO:0007669"/>
    <property type="project" value="UniProtKB-KW"/>
</dbReference>
<evidence type="ECO:0000313" key="6">
    <source>
        <dbReference type="EMBL" id="SVB79227.1"/>
    </source>
</evidence>
<sequence length="317" mass="36234">TLGDLIDKFLVDVAWEFKDFKSYRQRGGYWKRVIGDLPLSEVTTGLVKEHKYLLKSNGPHGTSNLKPATVNRYVETLQRAFRFAQDIGWANDCPISNKKVPKDPEVKRVRWLDDDELKKLFAAVELSPNQNLKDLIHFALNSGCRESEALGLRWKDIDFKNKVINFRVVKRERQCIGAKIDENGEPEFKMAATVYEEGLKNGDDVKVQKLENMPQVLEILYRRRGQEDCGPFVSERVFPNAVKRSWQTLIKSTGIENFRWHDFRHCCGSYLRQDGKDLGIIGSHLGHKSSASTARYSHLSGEETLETGAAISKKLYG</sequence>
<dbReference type="CDD" id="cd00796">
    <property type="entry name" value="INT_Rci_Hp1_C"/>
    <property type="match status" value="1"/>
</dbReference>
<dbReference type="InterPro" id="IPR013762">
    <property type="entry name" value="Integrase-like_cat_sf"/>
</dbReference>
<evidence type="ECO:0000256" key="2">
    <source>
        <dbReference type="ARBA" id="ARBA00023125"/>
    </source>
</evidence>
<dbReference type="PANTHER" id="PTHR30349:SF64">
    <property type="entry name" value="PROPHAGE INTEGRASE INTD-RELATED"/>
    <property type="match status" value="1"/>
</dbReference>
<dbReference type="InterPro" id="IPR002104">
    <property type="entry name" value="Integrase_catalytic"/>
</dbReference>
<dbReference type="Gene3D" id="1.10.443.10">
    <property type="entry name" value="Intergrase catalytic core"/>
    <property type="match status" value="1"/>
</dbReference>
<accession>A0A382GWZ3</accession>
<comment type="similarity">
    <text evidence="1">Belongs to the 'phage' integrase family.</text>
</comment>
<proteinExistence type="inferred from homology"/>
<dbReference type="AlphaFoldDB" id="A0A382GWZ3"/>
<keyword evidence="2" id="KW-0238">DNA-binding</keyword>
<evidence type="ECO:0000256" key="3">
    <source>
        <dbReference type="ARBA" id="ARBA00023172"/>
    </source>
</evidence>
<dbReference type="PROSITE" id="PS51900">
    <property type="entry name" value="CB"/>
    <property type="match status" value="1"/>
</dbReference>
<name>A0A382GWZ3_9ZZZZ</name>
<dbReference type="InterPro" id="IPR044068">
    <property type="entry name" value="CB"/>
</dbReference>
<dbReference type="PANTHER" id="PTHR30349">
    <property type="entry name" value="PHAGE INTEGRASE-RELATED"/>
    <property type="match status" value="1"/>
</dbReference>
<gene>
    <name evidence="6" type="ORF">METZ01_LOCUS232081</name>
</gene>
<feature type="domain" description="Core-binding (CB)" evidence="5">
    <location>
        <begin position="1"/>
        <end position="85"/>
    </location>
</feature>
<dbReference type="GO" id="GO:0006310">
    <property type="term" value="P:DNA recombination"/>
    <property type="evidence" value="ECO:0007669"/>
    <property type="project" value="UniProtKB-KW"/>
</dbReference>
<reference evidence="6" key="1">
    <citation type="submission" date="2018-05" db="EMBL/GenBank/DDBJ databases">
        <authorList>
            <person name="Lanie J.A."/>
            <person name="Ng W.-L."/>
            <person name="Kazmierczak K.M."/>
            <person name="Andrzejewski T.M."/>
            <person name="Davidsen T.M."/>
            <person name="Wayne K.J."/>
            <person name="Tettelin H."/>
            <person name="Glass J.I."/>
            <person name="Rusch D."/>
            <person name="Podicherti R."/>
            <person name="Tsui H.-C.T."/>
            <person name="Winkler M.E."/>
        </authorList>
    </citation>
    <scope>NUCLEOTIDE SEQUENCE</scope>
</reference>
<feature type="domain" description="Tyr recombinase" evidence="4">
    <location>
        <begin position="107"/>
        <end position="309"/>
    </location>
</feature>
<dbReference type="PROSITE" id="PS51898">
    <property type="entry name" value="TYR_RECOMBINASE"/>
    <property type="match status" value="1"/>
</dbReference>